<comment type="caution">
    <text evidence="2">The sequence shown here is derived from an EMBL/GenBank/DDBJ whole genome shotgun (WGS) entry which is preliminary data.</text>
</comment>
<keyword evidence="1" id="KW-0472">Membrane</keyword>
<feature type="transmembrane region" description="Helical" evidence="1">
    <location>
        <begin position="12"/>
        <end position="33"/>
    </location>
</feature>
<feature type="transmembrane region" description="Helical" evidence="1">
    <location>
        <begin position="39"/>
        <end position="60"/>
    </location>
</feature>
<keyword evidence="1" id="KW-0812">Transmembrane</keyword>
<evidence type="ECO:0000313" key="3">
    <source>
        <dbReference type="Proteomes" id="UP001549184"/>
    </source>
</evidence>
<gene>
    <name evidence="2" type="ORF">ABIC75_004347</name>
</gene>
<reference evidence="2 3" key="1">
    <citation type="submission" date="2024-06" db="EMBL/GenBank/DDBJ databases">
        <title>Sorghum-associated microbial communities from plants grown in Nebraska, USA.</title>
        <authorList>
            <person name="Schachtman D."/>
        </authorList>
    </citation>
    <scope>NUCLEOTIDE SEQUENCE [LARGE SCALE GENOMIC DNA]</scope>
    <source>
        <strain evidence="2 3">1073</strain>
    </source>
</reference>
<dbReference type="Proteomes" id="UP001549184">
    <property type="component" value="Unassembled WGS sequence"/>
</dbReference>
<keyword evidence="1" id="KW-1133">Transmembrane helix</keyword>
<dbReference type="EMBL" id="JBEPMU010000007">
    <property type="protein sequence ID" value="MET3654599.1"/>
    <property type="molecule type" value="Genomic_DNA"/>
</dbReference>
<name>A0ABV2K0J2_9GAMM</name>
<keyword evidence="3" id="KW-1185">Reference proteome</keyword>
<organism evidence="2 3">
    <name type="scientific">Dyella japonica</name>
    <dbReference type="NCBI Taxonomy" id="231455"/>
    <lineage>
        <taxon>Bacteria</taxon>
        <taxon>Pseudomonadati</taxon>
        <taxon>Pseudomonadota</taxon>
        <taxon>Gammaproteobacteria</taxon>
        <taxon>Lysobacterales</taxon>
        <taxon>Rhodanobacteraceae</taxon>
        <taxon>Dyella</taxon>
    </lineage>
</organism>
<accession>A0ABV2K0J2</accession>
<dbReference type="RefSeq" id="WP_354015947.1">
    <property type="nucleotide sequence ID" value="NZ_JBEPMU010000007.1"/>
</dbReference>
<evidence type="ECO:0000313" key="2">
    <source>
        <dbReference type="EMBL" id="MET3654599.1"/>
    </source>
</evidence>
<evidence type="ECO:0000256" key="1">
    <source>
        <dbReference type="SAM" id="Phobius"/>
    </source>
</evidence>
<protein>
    <submittedName>
        <fullName evidence="2">Surface polysaccharide O-acyltransferase-like enzyme</fullName>
    </submittedName>
</protein>
<proteinExistence type="predicted"/>
<sequence>MLTDKSKRTWAAAIQAFVLAIGVCVFLMLTGYLLLGRELMRLVSGAVPVVATGVAIRYFLDKSR</sequence>